<dbReference type="PANTHER" id="PTHR30055">
    <property type="entry name" value="HTH-TYPE TRANSCRIPTIONAL REGULATOR RUTR"/>
    <property type="match status" value="1"/>
</dbReference>
<evidence type="ECO:0000256" key="3">
    <source>
        <dbReference type="ARBA" id="ARBA00023163"/>
    </source>
</evidence>
<reference evidence="6 7" key="1">
    <citation type="submission" date="2018-05" db="EMBL/GenBank/DDBJ databases">
        <title>Whole genome sequencing of Paracoccus thiocyanatus SST.</title>
        <authorList>
            <person name="Ghosh W."/>
            <person name="Rameez M.J."/>
            <person name="Roy C."/>
        </authorList>
    </citation>
    <scope>NUCLEOTIDE SEQUENCE [LARGE SCALE GENOMIC DNA]</scope>
    <source>
        <strain evidence="6 7">SST</strain>
    </source>
</reference>
<dbReference type="InterPro" id="IPR036271">
    <property type="entry name" value="Tet_transcr_reg_TetR-rel_C_sf"/>
</dbReference>
<feature type="domain" description="HTH tetR-type" evidence="5">
    <location>
        <begin position="19"/>
        <end position="79"/>
    </location>
</feature>
<evidence type="ECO:0000259" key="5">
    <source>
        <dbReference type="PROSITE" id="PS50977"/>
    </source>
</evidence>
<name>A0A3D8PDZ3_9RHOB</name>
<comment type="caution">
    <text evidence="6">The sequence shown here is derived from an EMBL/GenBank/DDBJ whole genome shotgun (WGS) entry which is preliminary data.</text>
</comment>
<dbReference type="SUPFAM" id="SSF48498">
    <property type="entry name" value="Tetracyclin repressor-like, C-terminal domain"/>
    <property type="match status" value="1"/>
</dbReference>
<dbReference type="GO" id="GO:0003700">
    <property type="term" value="F:DNA-binding transcription factor activity"/>
    <property type="evidence" value="ECO:0007669"/>
    <property type="project" value="TreeGrafter"/>
</dbReference>
<evidence type="ECO:0000256" key="1">
    <source>
        <dbReference type="ARBA" id="ARBA00023015"/>
    </source>
</evidence>
<keyword evidence="2 4" id="KW-0238">DNA-binding</keyword>
<dbReference type="InterPro" id="IPR009057">
    <property type="entry name" value="Homeodomain-like_sf"/>
</dbReference>
<protein>
    <submittedName>
        <fullName evidence="6">TetR/AcrR family transcriptional regulator</fullName>
    </submittedName>
</protein>
<dbReference type="InterPro" id="IPR001647">
    <property type="entry name" value="HTH_TetR"/>
</dbReference>
<dbReference type="InterPro" id="IPR050109">
    <property type="entry name" value="HTH-type_TetR-like_transc_reg"/>
</dbReference>
<gene>
    <name evidence="6" type="ORF">DIE28_03180</name>
</gene>
<keyword evidence="3" id="KW-0804">Transcription</keyword>
<evidence type="ECO:0000256" key="4">
    <source>
        <dbReference type="PROSITE-ProRule" id="PRU00335"/>
    </source>
</evidence>
<dbReference type="EMBL" id="QFCQ01000010">
    <property type="protein sequence ID" value="RDW14290.1"/>
    <property type="molecule type" value="Genomic_DNA"/>
</dbReference>
<dbReference type="AlphaFoldDB" id="A0A3D8PDZ3"/>
<dbReference type="Gene3D" id="1.10.357.10">
    <property type="entry name" value="Tetracycline Repressor, domain 2"/>
    <property type="match status" value="1"/>
</dbReference>
<organism evidence="6 7">
    <name type="scientific">Paracoccus thiocyanatus</name>
    <dbReference type="NCBI Taxonomy" id="34006"/>
    <lineage>
        <taxon>Bacteria</taxon>
        <taxon>Pseudomonadati</taxon>
        <taxon>Pseudomonadota</taxon>
        <taxon>Alphaproteobacteria</taxon>
        <taxon>Rhodobacterales</taxon>
        <taxon>Paracoccaceae</taxon>
        <taxon>Paracoccus</taxon>
    </lineage>
</organism>
<dbReference type="FunFam" id="1.10.10.60:FF:000141">
    <property type="entry name" value="TetR family transcriptional regulator"/>
    <property type="match status" value="1"/>
</dbReference>
<dbReference type="GO" id="GO:0000976">
    <property type="term" value="F:transcription cis-regulatory region binding"/>
    <property type="evidence" value="ECO:0007669"/>
    <property type="project" value="TreeGrafter"/>
</dbReference>
<evidence type="ECO:0000313" key="7">
    <source>
        <dbReference type="Proteomes" id="UP000256679"/>
    </source>
</evidence>
<dbReference type="SUPFAM" id="SSF46689">
    <property type="entry name" value="Homeodomain-like"/>
    <property type="match status" value="1"/>
</dbReference>
<dbReference type="PANTHER" id="PTHR30055:SF146">
    <property type="entry name" value="HTH-TYPE TRANSCRIPTIONAL DUAL REGULATOR CECR"/>
    <property type="match status" value="1"/>
</dbReference>
<dbReference type="Proteomes" id="UP000256679">
    <property type="component" value="Unassembled WGS sequence"/>
</dbReference>
<accession>A0A3D8PDZ3</accession>
<keyword evidence="7" id="KW-1185">Reference proteome</keyword>
<feature type="DNA-binding region" description="H-T-H motif" evidence="4">
    <location>
        <begin position="42"/>
        <end position="61"/>
    </location>
</feature>
<dbReference type="InterPro" id="IPR039536">
    <property type="entry name" value="TetR_C_Proteobacteria"/>
</dbReference>
<evidence type="ECO:0000313" key="6">
    <source>
        <dbReference type="EMBL" id="RDW14290.1"/>
    </source>
</evidence>
<dbReference type="Pfam" id="PF14246">
    <property type="entry name" value="TetR_C_7"/>
    <property type="match status" value="1"/>
</dbReference>
<dbReference type="Pfam" id="PF00440">
    <property type="entry name" value="TetR_N"/>
    <property type="match status" value="1"/>
</dbReference>
<dbReference type="PRINTS" id="PR00455">
    <property type="entry name" value="HTHTETR"/>
</dbReference>
<sequence>MQGRSRVNTPDSSKRVRKTGKQQAILDAAISVFLEVGYESASMELVAERAATVRRTVYNHFANKEDLFHAVVQEIWRDMPVIMVNDDPLARKDPDYGLRVIANMIVDFWLPQRSVEFLRMVISESRRFPYLAASFIEVGKLPALHGLIDYIELMVAEGHMKGMDTELAARQFVGLINEPLLWYRVIDNSRGPSAKVIQNTVDAAIEMFLARHATSPDFSAQAH</sequence>
<evidence type="ECO:0000256" key="2">
    <source>
        <dbReference type="ARBA" id="ARBA00023125"/>
    </source>
</evidence>
<dbReference type="PROSITE" id="PS50977">
    <property type="entry name" value="HTH_TETR_2"/>
    <property type="match status" value="1"/>
</dbReference>
<keyword evidence="1" id="KW-0805">Transcription regulation</keyword>
<proteinExistence type="predicted"/>